<reference evidence="1" key="1">
    <citation type="journal article" date="2012" name="Nature">
        <title>The tomato genome sequence provides insights into fleshy fruit evolution.</title>
        <authorList>
            <consortium name="Tomato Genome Consortium"/>
        </authorList>
    </citation>
    <scope>NUCLEOTIDE SEQUENCE [LARGE SCALE GENOMIC DNA]</scope>
    <source>
        <strain evidence="1">cv. Heinz 1706</strain>
    </source>
</reference>
<dbReference type="EnsemblPlants" id="Solyc07g052250.3.1">
    <property type="protein sequence ID" value="Solyc07g052250.3.1"/>
    <property type="gene ID" value="Solyc07g052250.3"/>
</dbReference>
<evidence type="ECO:0000313" key="1">
    <source>
        <dbReference type="EnsemblPlants" id="Solyc07g052250.3.1"/>
    </source>
</evidence>
<dbReference type="AlphaFoldDB" id="A0A3Q7I818"/>
<organism evidence="1">
    <name type="scientific">Solanum lycopersicum</name>
    <name type="common">Tomato</name>
    <name type="synonym">Lycopersicon esculentum</name>
    <dbReference type="NCBI Taxonomy" id="4081"/>
    <lineage>
        <taxon>Eukaryota</taxon>
        <taxon>Viridiplantae</taxon>
        <taxon>Streptophyta</taxon>
        <taxon>Embryophyta</taxon>
        <taxon>Tracheophyta</taxon>
        <taxon>Spermatophyta</taxon>
        <taxon>Magnoliopsida</taxon>
        <taxon>eudicotyledons</taxon>
        <taxon>Gunneridae</taxon>
        <taxon>Pentapetalae</taxon>
        <taxon>asterids</taxon>
        <taxon>lamiids</taxon>
        <taxon>Solanales</taxon>
        <taxon>Solanaceae</taxon>
        <taxon>Solanoideae</taxon>
        <taxon>Solaneae</taxon>
        <taxon>Solanum</taxon>
        <taxon>Solanum subgen. Lycopersicon</taxon>
    </lineage>
</organism>
<evidence type="ECO:0000313" key="2">
    <source>
        <dbReference type="Proteomes" id="UP000004994"/>
    </source>
</evidence>
<keyword evidence="2" id="KW-1185">Reference proteome</keyword>
<reference evidence="1" key="2">
    <citation type="submission" date="2019-01" db="UniProtKB">
        <authorList>
            <consortium name="EnsemblPlants"/>
        </authorList>
    </citation>
    <scope>IDENTIFICATION</scope>
    <source>
        <strain evidence="1">cv. Heinz 1706</strain>
    </source>
</reference>
<dbReference type="PaxDb" id="4081-Solyc07g052250.2.1"/>
<dbReference type="Proteomes" id="UP000004994">
    <property type="component" value="Chromosome 7"/>
</dbReference>
<protein>
    <submittedName>
        <fullName evidence="1">Uncharacterized protein</fullName>
    </submittedName>
</protein>
<dbReference type="Gramene" id="Solyc07g052250.3.1">
    <property type="protein sequence ID" value="Solyc07g052250.3.1"/>
    <property type="gene ID" value="Solyc07g052250.3"/>
</dbReference>
<accession>A0A3Q7I818</accession>
<sequence>MKFKKKRCNCFIIISSSMSWFRQLISL</sequence>
<proteinExistence type="predicted"/>
<name>A0A3Q7I818_SOLLC</name>
<dbReference type="InParanoid" id="A0A3Q7I818"/>